<keyword evidence="3" id="KW-0233">DNA recombination</keyword>
<reference evidence="7 8" key="1">
    <citation type="submission" date="2018-10" db="EMBL/GenBank/DDBJ databases">
        <authorList>
            <person name="Perry B.J."/>
            <person name="Sullivan J.T."/>
            <person name="Murphy R.J.T."/>
            <person name="Ramsay J.P."/>
            <person name="Ronson C.W."/>
        </authorList>
    </citation>
    <scope>NUCLEOTIDE SEQUENCE [LARGE SCALE GENOMIC DNA]</scope>
    <source>
        <strain evidence="7 8">NZP2014</strain>
    </source>
</reference>
<keyword evidence="1" id="KW-0229">DNA integration</keyword>
<dbReference type="RefSeq" id="WP_064992101.1">
    <property type="nucleotide sequence ID" value="NZ_CP033361.1"/>
</dbReference>
<dbReference type="KEGG" id="merd:EB233_10105"/>
<evidence type="ECO:0000256" key="4">
    <source>
        <dbReference type="PROSITE-ProRule" id="PRU01248"/>
    </source>
</evidence>
<dbReference type="EMBL" id="CP033361">
    <property type="protein sequence ID" value="QKC75852.1"/>
    <property type="molecule type" value="Genomic_DNA"/>
</dbReference>
<name>A0A6M7UG41_9HYPH</name>
<dbReference type="Pfam" id="PF00589">
    <property type="entry name" value="Phage_integrase"/>
    <property type="match status" value="1"/>
</dbReference>
<dbReference type="InterPro" id="IPR050090">
    <property type="entry name" value="Tyrosine_recombinase_XerCD"/>
</dbReference>
<evidence type="ECO:0000313" key="7">
    <source>
        <dbReference type="EMBL" id="QKC75852.1"/>
    </source>
</evidence>
<dbReference type="SUPFAM" id="SSF56349">
    <property type="entry name" value="DNA breaking-rejoining enzymes"/>
    <property type="match status" value="1"/>
</dbReference>
<evidence type="ECO:0000256" key="1">
    <source>
        <dbReference type="ARBA" id="ARBA00022908"/>
    </source>
</evidence>
<evidence type="ECO:0000256" key="3">
    <source>
        <dbReference type="ARBA" id="ARBA00023172"/>
    </source>
</evidence>
<dbReference type="InterPro" id="IPR011010">
    <property type="entry name" value="DNA_brk_join_enz"/>
</dbReference>
<sequence>MATIRKHRDKYQVQIRRKGVAPLTKTFTLLADAKEWARHQERLADRAELGPDRKELERTTLAKLIQRYLDEIVPAKKGAEIERIVLEAFLRHRICKKRLSELTTADFATYRDERLKTITTTTLKRQIAPVSNMFEVARMDWNLPLRWNPLTDLALKVTDNKRERRLSEGEFEKLLEAGKKTRNPLLIPIVRLALETAMRRGEILALRFRDVDIERCTATIRDSKNGHSRTLPLSSLAVAILQTDIAVMSDKDKARNAPIFPLTPIAVRLAWDKLTKRAKIDDLHFHDLRHEAISRFFEKGLTVPEVASISGHRDIRMLMRYAHADGGKLVRKLNGAALVN</sequence>
<feature type="domain" description="Core-binding (CB)" evidence="6">
    <location>
        <begin position="59"/>
        <end position="138"/>
    </location>
</feature>
<keyword evidence="2 4" id="KW-0238">DNA-binding</keyword>
<dbReference type="InterPro" id="IPR002104">
    <property type="entry name" value="Integrase_catalytic"/>
</dbReference>
<dbReference type="GO" id="GO:0003677">
    <property type="term" value="F:DNA binding"/>
    <property type="evidence" value="ECO:0007669"/>
    <property type="project" value="UniProtKB-UniRule"/>
</dbReference>
<feature type="domain" description="Tyr recombinase" evidence="5">
    <location>
        <begin position="161"/>
        <end position="334"/>
    </location>
</feature>
<dbReference type="InterPro" id="IPR013762">
    <property type="entry name" value="Integrase-like_cat_sf"/>
</dbReference>
<dbReference type="PROSITE" id="PS51898">
    <property type="entry name" value="TYR_RECOMBINASE"/>
    <property type="match status" value="1"/>
</dbReference>
<accession>A0A6M7UG41</accession>
<organism evidence="7 8">
    <name type="scientific">Mesorhizobium erdmanii</name>
    <dbReference type="NCBI Taxonomy" id="1777866"/>
    <lineage>
        <taxon>Bacteria</taxon>
        <taxon>Pseudomonadati</taxon>
        <taxon>Pseudomonadota</taxon>
        <taxon>Alphaproteobacteria</taxon>
        <taxon>Hyphomicrobiales</taxon>
        <taxon>Phyllobacteriaceae</taxon>
        <taxon>Mesorhizobium</taxon>
    </lineage>
</organism>
<keyword evidence="8" id="KW-1185">Reference proteome</keyword>
<evidence type="ECO:0000259" key="5">
    <source>
        <dbReference type="PROSITE" id="PS51898"/>
    </source>
</evidence>
<dbReference type="Gene3D" id="1.10.443.10">
    <property type="entry name" value="Intergrase catalytic core"/>
    <property type="match status" value="1"/>
</dbReference>
<protein>
    <submittedName>
        <fullName evidence="7">Site-specific integrase</fullName>
    </submittedName>
</protein>
<dbReference type="AlphaFoldDB" id="A0A6M7UG41"/>
<evidence type="ECO:0000313" key="8">
    <source>
        <dbReference type="Proteomes" id="UP000503339"/>
    </source>
</evidence>
<dbReference type="InterPro" id="IPR044068">
    <property type="entry name" value="CB"/>
</dbReference>
<evidence type="ECO:0000259" key="6">
    <source>
        <dbReference type="PROSITE" id="PS51900"/>
    </source>
</evidence>
<dbReference type="GO" id="GO:0006310">
    <property type="term" value="P:DNA recombination"/>
    <property type="evidence" value="ECO:0007669"/>
    <property type="project" value="UniProtKB-KW"/>
</dbReference>
<dbReference type="Proteomes" id="UP000503339">
    <property type="component" value="Chromosome"/>
</dbReference>
<evidence type="ECO:0000256" key="2">
    <source>
        <dbReference type="ARBA" id="ARBA00023125"/>
    </source>
</evidence>
<gene>
    <name evidence="7" type="ORF">EB233_10105</name>
</gene>
<dbReference type="PANTHER" id="PTHR30349">
    <property type="entry name" value="PHAGE INTEGRASE-RELATED"/>
    <property type="match status" value="1"/>
</dbReference>
<dbReference type="CDD" id="cd00796">
    <property type="entry name" value="INT_Rci_Hp1_C"/>
    <property type="match status" value="1"/>
</dbReference>
<proteinExistence type="predicted"/>
<dbReference type="GO" id="GO:0015074">
    <property type="term" value="P:DNA integration"/>
    <property type="evidence" value="ECO:0007669"/>
    <property type="project" value="UniProtKB-KW"/>
</dbReference>
<dbReference type="PROSITE" id="PS51900">
    <property type="entry name" value="CB"/>
    <property type="match status" value="1"/>
</dbReference>
<dbReference type="PANTHER" id="PTHR30349:SF94">
    <property type="entry name" value="INTEGRASE_RECOMBINASE HI_1414-RELATED"/>
    <property type="match status" value="1"/>
</dbReference>